<feature type="transmembrane region" description="Helical" evidence="1">
    <location>
        <begin position="237"/>
        <end position="258"/>
    </location>
</feature>
<feature type="transmembrane region" description="Helical" evidence="1">
    <location>
        <begin position="53"/>
        <end position="75"/>
    </location>
</feature>
<sequence length="589" mass="63485">MTSSRLPSLDALRGFALLGIVVVNYQVFALPYLGSGLMAPGFDRPVDWLVQGLVALFFETKFYLLFSFLFGYSFVLQIDRARIEGADPVVRLRRRCLALMVVGLLHAVLLYQGDILLAYGVFGLVLLSCRDWPARRAWRVALGLVATGSALWLAVGLLALDQPWPRDALLAQIAGIEAAAAAYRSGVQQLIAQHWRDLTGDVWRTIFYVQGPNVLAMFLAGMALCKRQALTHAPAALLRGLVWLGLPLGLAGAALYALGTQPPWAPAWSLAGLGLGLFTAPLLALGYGALFLLACRKWPALQETFAPAGRMALSNYLLQSLVGAWLYSAWGLALIGHVSPGVVVAQALAVFAVQLPLSAWWLHRHVYGPAEWMLRAVTLGAGPLGCGPLSRLAGPGIVSRRFVGRVSSGDGRIDGAMQPLSELIELIVADDERRGDENVVSLPAVDGTPHGVDHQPAGHGFALDARVQIQRWIECGFVVALGDQFYADEEAPSPDVAHMRMLAQSGVQALHQAFALQAHASQQLIAADDVLHGERRCASHGMAQISVAVLEEPASSAHRLDNVMLHHDRAYRLEAPSESFGNGDQVGRD</sequence>
<dbReference type="InterPro" id="IPR007349">
    <property type="entry name" value="DUF418"/>
</dbReference>
<dbReference type="InterPro" id="IPR052529">
    <property type="entry name" value="Bact_Transport_Assoc"/>
</dbReference>
<keyword evidence="1" id="KW-0812">Transmembrane</keyword>
<gene>
    <name evidence="3" type="ORF">L497_2405</name>
</gene>
<keyword evidence="1" id="KW-0472">Membrane</keyword>
<dbReference type="Proteomes" id="UP000026682">
    <property type="component" value="Unassembled WGS sequence"/>
</dbReference>
<feature type="domain" description="DUF418" evidence="2">
    <location>
        <begin position="226"/>
        <end position="380"/>
    </location>
</feature>
<dbReference type="EMBL" id="JFZZ01000045">
    <property type="protein sequence ID" value="KAK95998.1"/>
    <property type="molecule type" value="Genomic_DNA"/>
</dbReference>
<dbReference type="PANTHER" id="PTHR30590:SF2">
    <property type="entry name" value="INNER MEMBRANE PROTEIN"/>
    <property type="match status" value="1"/>
</dbReference>
<feature type="transmembrane region" description="Helical" evidence="1">
    <location>
        <begin position="316"/>
        <end position="336"/>
    </location>
</feature>
<feature type="transmembrane region" description="Helical" evidence="1">
    <location>
        <begin position="140"/>
        <end position="160"/>
    </location>
</feature>
<feature type="transmembrane region" description="Helical" evidence="1">
    <location>
        <begin position="96"/>
        <end position="111"/>
    </location>
</feature>
<evidence type="ECO:0000259" key="2">
    <source>
        <dbReference type="Pfam" id="PF04235"/>
    </source>
</evidence>
<dbReference type="Pfam" id="PF04235">
    <property type="entry name" value="DUF418"/>
    <property type="match status" value="1"/>
</dbReference>
<keyword evidence="1" id="KW-1133">Transmembrane helix</keyword>
<feature type="transmembrane region" description="Helical" evidence="1">
    <location>
        <begin position="12"/>
        <end position="33"/>
    </location>
</feature>
<evidence type="ECO:0000256" key="1">
    <source>
        <dbReference type="SAM" id="Phobius"/>
    </source>
</evidence>
<accession>A0A158M694</accession>
<evidence type="ECO:0000313" key="3">
    <source>
        <dbReference type="EMBL" id="KAK95998.1"/>
    </source>
</evidence>
<comment type="caution">
    <text evidence="3">The sequence shown here is derived from an EMBL/GenBank/DDBJ whole genome shotgun (WGS) entry which is preliminary data.</text>
</comment>
<organism evidence="3 4">
    <name type="scientific">Bordetella holmesii CDC-H585-BH</name>
    <dbReference type="NCBI Taxonomy" id="1331206"/>
    <lineage>
        <taxon>Bacteria</taxon>
        <taxon>Pseudomonadati</taxon>
        <taxon>Pseudomonadota</taxon>
        <taxon>Betaproteobacteria</taxon>
        <taxon>Burkholderiales</taxon>
        <taxon>Alcaligenaceae</taxon>
        <taxon>Bordetella</taxon>
    </lineage>
</organism>
<reference evidence="3 4" key="1">
    <citation type="submission" date="2014-03" db="EMBL/GenBank/DDBJ databases">
        <title>Genome sequence of Bordetella holmseii.</title>
        <authorList>
            <person name="Harvill E."/>
            <person name="Goodfield L.L."/>
            <person name="Ivanov Y."/>
            <person name="Meyer J.A."/>
            <person name="Newth C."/>
            <person name="Cassiday P."/>
            <person name="Tondella M.L."/>
            <person name="Liao P."/>
            <person name="Zimmerman J."/>
            <person name="Meert K."/>
            <person name="Wessel D."/>
            <person name="Berger J."/>
            <person name="Dean J.M."/>
            <person name="Holubkov R."/>
            <person name="Burr J."/>
            <person name="Liu T."/>
            <person name="Brinkac L.M."/>
            <person name="Sanka R."/>
            <person name="Kim M."/>
            <person name="Losada L."/>
        </authorList>
    </citation>
    <scope>NUCLEOTIDE SEQUENCE [LARGE SCALE GENOMIC DNA]</scope>
    <source>
        <strain evidence="3 4">CDC-H585-BH</strain>
    </source>
</reference>
<dbReference type="PANTHER" id="PTHR30590">
    <property type="entry name" value="INNER MEMBRANE PROTEIN"/>
    <property type="match status" value="1"/>
</dbReference>
<feature type="transmembrane region" description="Helical" evidence="1">
    <location>
        <begin position="270"/>
        <end position="295"/>
    </location>
</feature>
<proteinExistence type="predicted"/>
<protein>
    <submittedName>
        <fullName evidence="3">PF04235 family protein</fullName>
    </submittedName>
</protein>
<evidence type="ECO:0000313" key="4">
    <source>
        <dbReference type="Proteomes" id="UP000026682"/>
    </source>
</evidence>
<dbReference type="AlphaFoldDB" id="A0A158M694"/>
<name>A0A158M694_9BORD</name>